<gene>
    <name evidence="1" type="ORF">CEXT_349511</name>
</gene>
<keyword evidence="2" id="KW-1185">Reference proteome</keyword>
<name>A0AAV4VB35_CAEEX</name>
<sequence>MPLQIAVGRCTTRAKLSVSLWADASKVIGRRAAIPLLSEQAGCHRKPQQLQRSPEQTGTQLTPPLATSGYCFPLHLDGHIEESCLRFSIIRGVDTERNPSCTRKKR</sequence>
<dbReference type="Proteomes" id="UP001054945">
    <property type="component" value="Unassembled WGS sequence"/>
</dbReference>
<organism evidence="1 2">
    <name type="scientific">Caerostris extrusa</name>
    <name type="common">Bark spider</name>
    <name type="synonym">Caerostris bankana</name>
    <dbReference type="NCBI Taxonomy" id="172846"/>
    <lineage>
        <taxon>Eukaryota</taxon>
        <taxon>Metazoa</taxon>
        <taxon>Ecdysozoa</taxon>
        <taxon>Arthropoda</taxon>
        <taxon>Chelicerata</taxon>
        <taxon>Arachnida</taxon>
        <taxon>Araneae</taxon>
        <taxon>Araneomorphae</taxon>
        <taxon>Entelegynae</taxon>
        <taxon>Araneoidea</taxon>
        <taxon>Araneidae</taxon>
        <taxon>Caerostris</taxon>
    </lineage>
</organism>
<evidence type="ECO:0000313" key="2">
    <source>
        <dbReference type="Proteomes" id="UP001054945"/>
    </source>
</evidence>
<protein>
    <submittedName>
        <fullName evidence="1">Uncharacterized protein</fullName>
    </submittedName>
</protein>
<dbReference type="EMBL" id="BPLR01014214">
    <property type="protein sequence ID" value="GIY67190.1"/>
    <property type="molecule type" value="Genomic_DNA"/>
</dbReference>
<reference evidence="1 2" key="1">
    <citation type="submission" date="2021-06" db="EMBL/GenBank/DDBJ databases">
        <title>Caerostris extrusa draft genome.</title>
        <authorList>
            <person name="Kono N."/>
            <person name="Arakawa K."/>
        </authorList>
    </citation>
    <scope>NUCLEOTIDE SEQUENCE [LARGE SCALE GENOMIC DNA]</scope>
</reference>
<evidence type="ECO:0000313" key="1">
    <source>
        <dbReference type="EMBL" id="GIY67190.1"/>
    </source>
</evidence>
<accession>A0AAV4VB35</accession>
<proteinExistence type="predicted"/>
<dbReference type="AlphaFoldDB" id="A0AAV4VB35"/>
<comment type="caution">
    <text evidence="1">The sequence shown here is derived from an EMBL/GenBank/DDBJ whole genome shotgun (WGS) entry which is preliminary data.</text>
</comment>